<feature type="transmembrane region" description="Helical" evidence="6">
    <location>
        <begin position="109"/>
        <end position="129"/>
    </location>
</feature>
<evidence type="ECO:0000256" key="5">
    <source>
        <dbReference type="PIRSR" id="PIRSR604254-1"/>
    </source>
</evidence>
<dbReference type="GO" id="GO:0016020">
    <property type="term" value="C:membrane"/>
    <property type="evidence" value="ECO:0007669"/>
    <property type="project" value="UniProtKB-SubCell"/>
</dbReference>
<dbReference type="AlphaFoldDB" id="A0A291LW45"/>
<dbReference type="RefSeq" id="WP_088662460.1">
    <property type="nucleotide sequence ID" value="NZ_CP021404.1"/>
</dbReference>
<feature type="transmembrane region" description="Helical" evidence="6">
    <location>
        <begin position="82"/>
        <end position="103"/>
    </location>
</feature>
<feature type="transmembrane region" description="Helical" evidence="6">
    <location>
        <begin position="21"/>
        <end position="40"/>
    </location>
</feature>
<keyword evidence="8" id="KW-1185">Reference proteome</keyword>
<feature type="binding site" evidence="5">
    <location>
        <position position="194"/>
    </location>
    <ligand>
        <name>Zn(2+)</name>
        <dbReference type="ChEBI" id="CHEBI:29105"/>
    </ligand>
</feature>
<dbReference type="KEGG" id="cmag:CBW24_02295"/>
<dbReference type="GO" id="GO:0046872">
    <property type="term" value="F:metal ion binding"/>
    <property type="evidence" value="ECO:0007669"/>
    <property type="project" value="UniProtKB-KW"/>
</dbReference>
<comment type="subcellular location">
    <subcellularLocation>
        <location evidence="1">Membrane</location>
        <topology evidence="1">Multi-pass membrane protein</topology>
    </subcellularLocation>
</comment>
<evidence type="ECO:0000256" key="3">
    <source>
        <dbReference type="ARBA" id="ARBA00022989"/>
    </source>
</evidence>
<dbReference type="Pfam" id="PF03006">
    <property type="entry name" value="HlyIII"/>
    <property type="match status" value="1"/>
</dbReference>
<reference evidence="7 8" key="1">
    <citation type="submission" date="2017-05" db="EMBL/GenBank/DDBJ databases">
        <title>Comparative genomic and metabolic analysis of manganese-oxidizing mechanisms in Celeribater manganoxidans DY25T: its adaption to the environment of polymetallic nodule.</title>
        <authorList>
            <person name="Wang X."/>
        </authorList>
    </citation>
    <scope>NUCLEOTIDE SEQUENCE [LARGE SCALE GENOMIC DNA]</scope>
    <source>
        <strain evidence="7 8">DY25</strain>
    </source>
</reference>
<dbReference type="EMBL" id="CP021404">
    <property type="protein sequence ID" value="ATI40943.1"/>
    <property type="molecule type" value="Genomic_DNA"/>
</dbReference>
<feature type="transmembrane region" description="Helical" evidence="6">
    <location>
        <begin position="46"/>
        <end position="70"/>
    </location>
</feature>
<dbReference type="OrthoDB" id="9813689at2"/>
<evidence type="ECO:0000256" key="1">
    <source>
        <dbReference type="ARBA" id="ARBA00004141"/>
    </source>
</evidence>
<feature type="transmembrane region" description="Helical" evidence="6">
    <location>
        <begin position="193"/>
        <end position="214"/>
    </location>
</feature>
<keyword evidence="5" id="KW-0862">Zinc</keyword>
<evidence type="ECO:0000256" key="4">
    <source>
        <dbReference type="ARBA" id="ARBA00023136"/>
    </source>
</evidence>
<keyword evidence="2 6" id="KW-0812">Transmembrane</keyword>
<organism evidence="7 8">
    <name type="scientific">Pacificitalea manganoxidans</name>
    <dbReference type="NCBI Taxonomy" id="1411902"/>
    <lineage>
        <taxon>Bacteria</taxon>
        <taxon>Pseudomonadati</taxon>
        <taxon>Pseudomonadota</taxon>
        <taxon>Alphaproteobacteria</taxon>
        <taxon>Rhodobacterales</taxon>
        <taxon>Paracoccaceae</taxon>
        <taxon>Pacificitalea</taxon>
    </lineage>
</organism>
<dbReference type="PANTHER" id="PTHR20855:SF3">
    <property type="entry name" value="LD03007P"/>
    <property type="match status" value="1"/>
</dbReference>
<feature type="transmembrane region" description="Helical" evidence="6">
    <location>
        <begin position="161"/>
        <end position="181"/>
    </location>
</feature>
<evidence type="ECO:0000313" key="7">
    <source>
        <dbReference type="EMBL" id="ATI40943.1"/>
    </source>
</evidence>
<name>A0A291LW45_9RHOB</name>
<proteinExistence type="predicted"/>
<keyword evidence="4 6" id="KW-0472">Membrane</keyword>
<keyword evidence="7" id="KW-0238">DNA-binding</keyword>
<dbReference type="Proteomes" id="UP000219050">
    <property type="component" value="Chromosome"/>
</dbReference>
<evidence type="ECO:0000313" key="8">
    <source>
        <dbReference type="Proteomes" id="UP000219050"/>
    </source>
</evidence>
<gene>
    <name evidence="7" type="ORF">CBW24_02295</name>
</gene>
<dbReference type="InterPro" id="IPR004254">
    <property type="entry name" value="AdipoR/HlyIII-related"/>
</dbReference>
<evidence type="ECO:0000256" key="2">
    <source>
        <dbReference type="ARBA" id="ARBA00022692"/>
    </source>
</evidence>
<protein>
    <submittedName>
        <fullName evidence="7">DNA-binding protein</fullName>
    </submittedName>
</protein>
<dbReference type="GO" id="GO:0003677">
    <property type="term" value="F:DNA binding"/>
    <property type="evidence" value="ECO:0007669"/>
    <property type="project" value="UniProtKB-KW"/>
</dbReference>
<dbReference type="PANTHER" id="PTHR20855">
    <property type="entry name" value="ADIPOR/PROGESTIN RECEPTOR-RELATED"/>
    <property type="match status" value="1"/>
</dbReference>
<evidence type="ECO:0000256" key="6">
    <source>
        <dbReference type="SAM" id="Phobius"/>
    </source>
</evidence>
<feature type="transmembrane region" description="Helical" evidence="6">
    <location>
        <begin position="136"/>
        <end position="155"/>
    </location>
</feature>
<keyword evidence="5" id="KW-0479">Metal-binding</keyword>
<accession>A0A291LW45</accession>
<sequence>MTRIELPHSLREHIADGVVHIIGVAAAVAGVSALMVWAALSVPADRIWPLVFYAVGLIATFSLSAAYNLTLHERARRVLRRFDHAAIYLMIAGTYTPMALIGLGGGRGWALAITAWAFAVIGIVMKLAFFHRWPRAGFAMYLGQGWLGMIAAWPLVMTLPVTALVLLVIGGLTYTLGTLFYRAKSLRFSRAIWHGHVLAAAATHYAAVIMIARIA</sequence>
<keyword evidence="3 6" id="KW-1133">Transmembrane helix</keyword>